<dbReference type="eggNOG" id="ENOG50312QW">
    <property type="taxonomic scope" value="Bacteria"/>
</dbReference>
<reference evidence="1 2" key="1">
    <citation type="journal article" date="2014" name="Acta Crystallogr. D">
        <title>Structure-based characterization and antifreeze properties of a hyperactive ice-binding protein from the Antarctic bacterium Flavobacterium frigoris PS1.</title>
        <authorList>
            <person name="Do H."/>
            <person name="Kim S.J."/>
            <person name="Kim H.J."/>
            <person name="Lee J.H."/>
        </authorList>
    </citation>
    <scope>NUCLEOTIDE SEQUENCE [LARGE SCALE GENOMIC DNA]</scope>
    <source>
        <strain evidence="1 2">PS1</strain>
    </source>
</reference>
<dbReference type="Proteomes" id="UP000005566">
    <property type="component" value="Unassembled WGS sequence"/>
</dbReference>
<evidence type="ECO:0000313" key="2">
    <source>
        <dbReference type="Proteomes" id="UP000005566"/>
    </source>
</evidence>
<comment type="caution">
    <text evidence="1">The sequence shown here is derived from an EMBL/GenBank/DDBJ whole genome shotgun (WGS) entry which is preliminary data.</text>
</comment>
<dbReference type="Pfam" id="PF14352">
    <property type="entry name" value="DUF4402"/>
    <property type="match status" value="1"/>
</dbReference>
<name>H7FS46_FLAFP</name>
<dbReference type="STRING" id="1086011.HJ01_02265"/>
<dbReference type="EMBL" id="AHKF01000018">
    <property type="protein sequence ID" value="EIA08543.1"/>
    <property type="molecule type" value="Genomic_DNA"/>
</dbReference>
<dbReference type="AlphaFoldDB" id="H7FS46"/>
<evidence type="ECO:0008006" key="3">
    <source>
        <dbReference type="Google" id="ProtNLM"/>
    </source>
</evidence>
<organism evidence="1 2">
    <name type="scientific">Flavobacterium frigoris (strain PS1)</name>
    <dbReference type="NCBI Taxonomy" id="1086011"/>
    <lineage>
        <taxon>Bacteria</taxon>
        <taxon>Pseudomonadati</taxon>
        <taxon>Bacteroidota</taxon>
        <taxon>Flavobacteriia</taxon>
        <taxon>Flavobacteriales</taxon>
        <taxon>Flavobacteriaceae</taxon>
        <taxon>Flavobacterium</taxon>
    </lineage>
</organism>
<keyword evidence="2" id="KW-1185">Reference proteome</keyword>
<proteinExistence type="predicted"/>
<accession>H7FS46</accession>
<dbReference type="PATRIC" id="fig|1086011.3.peg.2217"/>
<evidence type="ECO:0000313" key="1">
    <source>
        <dbReference type="EMBL" id="EIA08543.1"/>
    </source>
</evidence>
<sequence length="175" mass="18422">MTLKIVNSKRPFHTLKIFIAALLFGASYSYGQPSLPTRSIEVTATQALQFGTFALTGAAGGSVVVGYDGSRAATGSIAILGISPYAQPAIFEVKLLQGRNVHLDFSPTTTLQGSDGGSLILHIGPTEKGTNGAFFSTNNNREFTTLLRVGGTLDIPGNAIPGTYTGTFFITFNQE</sequence>
<gene>
    <name evidence="1" type="ORF">HJ01_02265</name>
</gene>
<dbReference type="InterPro" id="IPR025514">
    <property type="entry name" value="DUF4402"/>
</dbReference>
<protein>
    <recommendedName>
        <fullName evidence="3">DUF4402 domain-containing protein</fullName>
    </recommendedName>
</protein>